<proteinExistence type="inferred from homology"/>
<comment type="similarity">
    <text evidence="3">Belongs to the RRM RBM34 family.</text>
</comment>
<dbReference type="GO" id="GO:0000463">
    <property type="term" value="P:maturation of LSU-rRNA from tricistronic rRNA transcript (SSU-rRNA, 5.8S rRNA, LSU-rRNA)"/>
    <property type="evidence" value="ECO:0007669"/>
    <property type="project" value="TreeGrafter"/>
</dbReference>
<keyword evidence="5 7" id="KW-0694">RNA-binding</keyword>
<accession>A0A427YE81</accession>
<dbReference type="InterPro" id="IPR000504">
    <property type="entry name" value="RRM_dom"/>
</dbReference>
<organism evidence="10 11">
    <name type="scientific">Saitozyma podzolica</name>
    <dbReference type="NCBI Taxonomy" id="1890683"/>
    <lineage>
        <taxon>Eukaryota</taxon>
        <taxon>Fungi</taxon>
        <taxon>Dikarya</taxon>
        <taxon>Basidiomycota</taxon>
        <taxon>Agaricomycotina</taxon>
        <taxon>Tremellomycetes</taxon>
        <taxon>Tremellales</taxon>
        <taxon>Trimorphomycetaceae</taxon>
        <taxon>Saitozyma</taxon>
    </lineage>
</organism>
<comment type="function">
    <text evidence="1">Involved in pre-25S rRNA processing.</text>
</comment>
<dbReference type="InterPro" id="IPR012677">
    <property type="entry name" value="Nucleotide-bd_a/b_plait_sf"/>
</dbReference>
<evidence type="ECO:0000256" key="7">
    <source>
        <dbReference type="PROSITE-ProRule" id="PRU00176"/>
    </source>
</evidence>
<evidence type="ECO:0000259" key="9">
    <source>
        <dbReference type="PROSITE" id="PS50102"/>
    </source>
</evidence>
<feature type="region of interest" description="Disordered" evidence="8">
    <location>
        <begin position="194"/>
        <end position="283"/>
    </location>
</feature>
<dbReference type="PROSITE" id="PS50102">
    <property type="entry name" value="RRM"/>
    <property type="match status" value="1"/>
</dbReference>
<dbReference type="GO" id="GO:0005730">
    <property type="term" value="C:nucleolus"/>
    <property type="evidence" value="ECO:0007669"/>
    <property type="project" value="UniProtKB-SubCell"/>
</dbReference>
<dbReference type="Pfam" id="PF00076">
    <property type="entry name" value="RRM_1"/>
    <property type="match status" value="1"/>
</dbReference>
<dbReference type="EMBL" id="RSCD01000014">
    <property type="protein sequence ID" value="RSH89372.1"/>
    <property type="molecule type" value="Genomic_DNA"/>
</dbReference>
<dbReference type="CDD" id="cd12400">
    <property type="entry name" value="RRM_Nop6"/>
    <property type="match status" value="1"/>
</dbReference>
<dbReference type="Proteomes" id="UP000279259">
    <property type="component" value="Unassembled WGS sequence"/>
</dbReference>
<evidence type="ECO:0000256" key="4">
    <source>
        <dbReference type="ARBA" id="ARBA00015520"/>
    </source>
</evidence>
<feature type="compositionally biased region" description="Acidic residues" evidence="8">
    <location>
        <begin position="27"/>
        <end position="44"/>
    </location>
</feature>
<feature type="region of interest" description="Disordered" evidence="8">
    <location>
        <begin position="1"/>
        <end position="107"/>
    </location>
</feature>
<dbReference type="PANTHER" id="PTHR23236">
    <property type="entry name" value="EUKARYOTIC TRANSLATION INITIATION FACTOR 4B/4H"/>
    <property type="match status" value="1"/>
</dbReference>
<reference evidence="10 11" key="1">
    <citation type="submission" date="2018-11" db="EMBL/GenBank/DDBJ databases">
        <title>Genome sequence of Saitozyma podzolica DSM 27192.</title>
        <authorList>
            <person name="Aliyu H."/>
            <person name="Gorte O."/>
            <person name="Ochsenreither K."/>
        </authorList>
    </citation>
    <scope>NUCLEOTIDE SEQUENCE [LARGE SCALE GENOMIC DNA]</scope>
    <source>
        <strain evidence="10 11">DSM 27192</strain>
    </source>
</reference>
<feature type="compositionally biased region" description="Low complexity" evidence="8">
    <location>
        <begin position="45"/>
        <end position="61"/>
    </location>
</feature>
<dbReference type="AlphaFoldDB" id="A0A427YE81"/>
<sequence length="283" mass="30014">MSAPLTKKQQKALAFRSKQKAKKADLPEPDAVPEEDIDEADDAVDAVVVSQSSAPAEASSSGDKKRKRDGGEAEAAPKKGKGKKTAWDDDEEGEGEGGEEGKKKSKKEVKQRFILFVGNLDFKTTREEVQKHFKPAVGRLPAVRLLTTKPTPKAPSKSRGIAFLELPTSAELQACLKLHHSSLNGRTINVELTAGGGGKSGARKEKIRERNDRVGGQRERKAEREAEAEGGVEGGEGRVEAGGAGRDGKSGAGAEATEGEGAFKTRGGRRVKAKTNVSIAAHL</sequence>
<evidence type="ECO:0000256" key="1">
    <source>
        <dbReference type="ARBA" id="ARBA00002475"/>
    </source>
</evidence>
<feature type="compositionally biased region" description="Basic and acidic residues" evidence="8">
    <location>
        <begin position="202"/>
        <end position="227"/>
    </location>
</feature>
<name>A0A427YE81_9TREE</name>
<evidence type="ECO:0000256" key="8">
    <source>
        <dbReference type="SAM" id="MobiDB-lite"/>
    </source>
</evidence>
<evidence type="ECO:0000256" key="3">
    <source>
        <dbReference type="ARBA" id="ARBA00007077"/>
    </source>
</evidence>
<dbReference type="FunFam" id="3.30.70.330:FF:000376">
    <property type="entry name" value="Putative RNA binding protein"/>
    <property type="match status" value="1"/>
</dbReference>
<keyword evidence="6" id="KW-0539">Nucleus</keyword>
<evidence type="ECO:0000313" key="11">
    <source>
        <dbReference type="Proteomes" id="UP000279259"/>
    </source>
</evidence>
<feature type="compositionally biased region" description="Low complexity" evidence="8">
    <location>
        <begin position="252"/>
        <end position="262"/>
    </location>
</feature>
<protein>
    <recommendedName>
        <fullName evidence="4">Nucleolar protein 12</fullName>
    </recommendedName>
</protein>
<dbReference type="InterPro" id="IPR034228">
    <property type="entry name" value="Nop6_RRM"/>
</dbReference>
<evidence type="ECO:0000256" key="2">
    <source>
        <dbReference type="ARBA" id="ARBA00004604"/>
    </source>
</evidence>
<dbReference type="Gene3D" id="3.30.70.330">
    <property type="match status" value="1"/>
</dbReference>
<dbReference type="InterPro" id="IPR035979">
    <property type="entry name" value="RBD_domain_sf"/>
</dbReference>
<keyword evidence="11" id="KW-1185">Reference proteome</keyword>
<evidence type="ECO:0000313" key="10">
    <source>
        <dbReference type="EMBL" id="RSH89372.1"/>
    </source>
</evidence>
<dbReference type="STRING" id="1890683.A0A427YE81"/>
<dbReference type="SMART" id="SM00360">
    <property type="entry name" value="RRM"/>
    <property type="match status" value="1"/>
</dbReference>
<dbReference type="SUPFAM" id="SSF54928">
    <property type="entry name" value="RNA-binding domain, RBD"/>
    <property type="match status" value="1"/>
</dbReference>
<comment type="caution">
    <text evidence="10">The sequence shown here is derived from an EMBL/GenBank/DDBJ whole genome shotgun (WGS) entry which is preliminary data.</text>
</comment>
<evidence type="ECO:0000256" key="5">
    <source>
        <dbReference type="ARBA" id="ARBA00022884"/>
    </source>
</evidence>
<gene>
    <name evidence="10" type="ORF">EHS25_002484</name>
</gene>
<dbReference type="PANTHER" id="PTHR23236:SF25">
    <property type="entry name" value="RNA-BINDING PROTEIN 34"/>
    <property type="match status" value="1"/>
</dbReference>
<dbReference type="GO" id="GO:0019843">
    <property type="term" value="F:rRNA binding"/>
    <property type="evidence" value="ECO:0007669"/>
    <property type="project" value="TreeGrafter"/>
</dbReference>
<feature type="compositionally biased region" description="Acidic residues" evidence="8">
    <location>
        <begin position="88"/>
        <end position="98"/>
    </location>
</feature>
<dbReference type="OrthoDB" id="167718at2759"/>
<feature type="domain" description="RRM" evidence="9">
    <location>
        <begin position="113"/>
        <end position="195"/>
    </location>
</feature>
<comment type="subcellular location">
    <subcellularLocation>
        <location evidence="2">Nucleus</location>
        <location evidence="2">Nucleolus</location>
    </subcellularLocation>
</comment>
<evidence type="ECO:0000256" key="6">
    <source>
        <dbReference type="ARBA" id="ARBA00023242"/>
    </source>
</evidence>